<dbReference type="InterPro" id="IPR056550">
    <property type="entry name" value="NOL10_2nd"/>
</dbReference>
<name>H2YS54_CIOSA</name>
<dbReference type="InParanoid" id="H2YS54"/>
<comment type="similarity">
    <text evidence="2">Belongs to the WD repeat NOL10/ENP2 family.</text>
</comment>
<feature type="compositionally biased region" description="Basic residues" evidence="8">
    <location>
        <begin position="563"/>
        <end position="574"/>
    </location>
</feature>
<dbReference type="Pfam" id="PF23097">
    <property type="entry name" value="NOL10_2nd"/>
    <property type="match status" value="1"/>
</dbReference>
<reference evidence="12" key="3">
    <citation type="submission" date="2025-09" db="UniProtKB">
        <authorList>
            <consortium name="Ensembl"/>
        </authorList>
    </citation>
    <scope>IDENTIFICATION</scope>
</reference>
<dbReference type="GO" id="GO:0030686">
    <property type="term" value="C:90S preribosome"/>
    <property type="evidence" value="ECO:0007669"/>
    <property type="project" value="TreeGrafter"/>
</dbReference>
<feature type="repeat" description="WD" evidence="7">
    <location>
        <begin position="172"/>
        <end position="213"/>
    </location>
</feature>
<keyword evidence="13" id="KW-1185">Reference proteome</keyword>
<dbReference type="InterPro" id="IPR015943">
    <property type="entry name" value="WD40/YVTN_repeat-like_dom_sf"/>
</dbReference>
<accession>H2YS54</accession>
<evidence type="ECO:0000313" key="13">
    <source>
        <dbReference type="Proteomes" id="UP000007875"/>
    </source>
</evidence>
<evidence type="ECO:0000313" key="12">
    <source>
        <dbReference type="Ensembl" id="ENSCSAVP00000008164.1"/>
    </source>
</evidence>
<dbReference type="Pfam" id="PF08159">
    <property type="entry name" value="NUC153"/>
    <property type="match status" value="1"/>
</dbReference>
<feature type="compositionally biased region" description="Basic and acidic residues" evidence="8">
    <location>
        <begin position="607"/>
        <end position="635"/>
    </location>
</feature>
<dbReference type="PROSITE" id="PS50082">
    <property type="entry name" value="WD_REPEATS_2"/>
    <property type="match status" value="1"/>
</dbReference>
<dbReference type="Pfam" id="PF23098">
    <property type="entry name" value="Beta-prop_NOL10_N"/>
    <property type="match status" value="1"/>
</dbReference>
<dbReference type="SUPFAM" id="SSF50978">
    <property type="entry name" value="WD40 repeat-like"/>
    <property type="match status" value="1"/>
</dbReference>
<feature type="region of interest" description="Disordered" evidence="8">
    <location>
        <begin position="607"/>
        <end position="697"/>
    </location>
</feature>
<dbReference type="eggNOG" id="KOG2321">
    <property type="taxonomic scope" value="Eukaryota"/>
</dbReference>
<feature type="compositionally biased region" description="Basic residues" evidence="8">
    <location>
        <begin position="678"/>
        <end position="697"/>
    </location>
</feature>
<evidence type="ECO:0000256" key="2">
    <source>
        <dbReference type="ARBA" id="ARBA00005264"/>
    </source>
</evidence>
<sequence length="697" mass="80253">MQVSNPNNIKIYNLSCGKSLPEFISDKKKRSLQKNDVDLRRRIELIQDFGMPTVSNTVKMSPDGQYIFATGTYKPRVRCYDVNHLSLKFERCLDSEAVTFDVLSEDYSKIVFLLSDRSIELHTQQGRHYSVRMPKFGRDFCYHPANCDLMLVGAGSEIYRLNLDQGRFLKSFETCSPELNVVAINPEHHLVAAGGTDGRVECWDPRSRQAVGVLDCTNSLETFMMDNSEAPKVTCLKFNGGLNVAVGTSTGQVMLYDIRSNRPYVVKDHQYELPIHSIAFNKENGVVISSDLRAVKLWKENTGEAVTAVEMESDINDMFLVDNTGLFFLANESPKIHSYFIPMLGPAPKWCSFLDSITEEMEEDPVQEIYDDYKFLTQKDVQTLGLSNLVGTSLLRAYMHGYFIDMRLYHKALAVANPFAYKEYRKRKIKEKIEEARANRVHVKKLPKVNRQLADKLISRAADDELKSGKKKKMKREAVSLLEDSRFKSMFEDPSFQVDEESEEFKLLNPVVSKQFEKLQAKEKKYEQFPELHEYSDVDQGSQDNSESSDEDYKKWVKDNKKSEKKPKATKKRHHVEEKAAYKPRLFHLKDEVEPGKPFAFHHLEKLGGVEANQERELRKSSTLEERVKESEKRNGVSCQVYSDLTSGGKQATFNLAKKSKETLRSDQEKEHRDERRRIRRPAAKLKTSKRKNSFLK</sequence>
<evidence type="ECO:0000259" key="11">
    <source>
        <dbReference type="Pfam" id="PF23098"/>
    </source>
</evidence>
<protein>
    <recommendedName>
        <fullName evidence="3">Nucleolar protein 10</fullName>
    </recommendedName>
</protein>
<dbReference type="Proteomes" id="UP000007875">
    <property type="component" value="Unassembled WGS sequence"/>
</dbReference>
<dbReference type="PANTHER" id="PTHR14927">
    <property type="entry name" value="NUCLEOLAR PROTEIN 10"/>
    <property type="match status" value="1"/>
</dbReference>
<evidence type="ECO:0000256" key="7">
    <source>
        <dbReference type="PROSITE-ProRule" id="PRU00221"/>
    </source>
</evidence>
<dbReference type="InterPro" id="IPR036322">
    <property type="entry name" value="WD40_repeat_dom_sf"/>
</dbReference>
<feature type="region of interest" description="Disordered" evidence="8">
    <location>
        <begin position="530"/>
        <end position="589"/>
    </location>
</feature>
<dbReference type="PANTHER" id="PTHR14927:SF0">
    <property type="entry name" value="NUCLEOLAR PROTEIN 10"/>
    <property type="match status" value="1"/>
</dbReference>
<evidence type="ECO:0000256" key="4">
    <source>
        <dbReference type="ARBA" id="ARBA00022574"/>
    </source>
</evidence>
<feature type="domain" description="NUC153" evidence="9">
    <location>
        <begin position="484"/>
        <end position="511"/>
    </location>
</feature>
<evidence type="ECO:0000256" key="6">
    <source>
        <dbReference type="ARBA" id="ARBA00023242"/>
    </source>
</evidence>
<evidence type="ECO:0000256" key="1">
    <source>
        <dbReference type="ARBA" id="ARBA00004604"/>
    </source>
</evidence>
<dbReference type="Gene3D" id="2.130.10.10">
    <property type="entry name" value="YVTN repeat-like/Quinoprotein amine dehydrogenase"/>
    <property type="match status" value="1"/>
</dbReference>
<dbReference type="InterPro" id="IPR056551">
    <property type="entry name" value="Beta-prop_NOL10_N"/>
</dbReference>
<feature type="compositionally biased region" description="Basic and acidic residues" evidence="8">
    <location>
        <begin position="551"/>
        <end position="562"/>
    </location>
</feature>
<dbReference type="AlphaFoldDB" id="H2YS54"/>
<keyword evidence="5" id="KW-0677">Repeat</keyword>
<dbReference type="InterPro" id="IPR040382">
    <property type="entry name" value="NOL10/Enp2"/>
</dbReference>
<dbReference type="STRING" id="51511.ENSCSAVP00000008164"/>
<feature type="domain" description="Nucleolar protein 10-like N-terminal" evidence="11">
    <location>
        <begin position="1"/>
        <end position="364"/>
    </location>
</feature>
<keyword evidence="6" id="KW-0539">Nucleus</keyword>
<dbReference type="InterPro" id="IPR012580">
    <property type="entry name" value="NUC153"/>
</dbReference>
<evidence type="ECO:0000259" key="9">
    <source>
        <dbReference type="Pfam" id="PF08159"/>
    </source>
</evidence>
<dbReference type="InterPro" id="IPR001680">
    <property type="entry name" value="WD40_rpt"/>
</dbReference>
<dbReference type="GO" id="GO:0000462">
    <property type="term" value="P:maturation of SSU-rRNA from tricistronic rRNA transcript (SSU-rRNA, 5.8S rRNA, LSU-rRNA)"/>
    <property type="evidence" value="ECO:0007669"/>
    <property type="project" value="TreeGrafter"/>
</dbReference>
<dbReference type="Ensembl" id="ENSCSAVT00000008272.1">
    <property type="protein sequence ID" value="ENSCSAVP00000008164.1"/>
    <property type="gene ID" value="ENSCSAVG00000004855.1"/>
</dbReference>
<reference evidence="12" key="2">
    <citation type="submission" date="2025-08" db="UniProtKB">
        <authorList>
            <consortium name="Ensembl"/>
        </authorList>
    </citation>
    <scope>IDENTIFICATION</scope>
</reference>
<evidence type="ECO:0000256" key="8">
    <source>
        <dbReference type="SAM" id="MobiDB-lite"/>
    </source>
</evidence>
<dbReference type="FunFam" id="2.130.10.10:FF:000980">
    <property type="entry name" value="Nucleolar protein 10"/>
    <property type="match status" value="1"/>
</dbReference>
<dbReference type="GeneTree" id="ENSGT00390000007900"/>
<evidence type="ECO:0000256" key="3">
    <source>
        <dbReference type="ARBA" id="ARBA00015517"/>
    </source>
</evidence>
<evidence type="ECO:0000256" key="5">
    <source>
        <dbReference type="ARBA" id="ARBA00022737"/>
    </source>
</evidence>
<organism evidence="12 13">
    <name type="scientific">Ciona savignyi</name>
    <name type="common">Pacific transparent sea squirt</name>
    <dbReference type="NCBI Taxonomy" id="51511"/>
    <lineage>
        <taxon>Eukaryota</taxon>
        <taxon>Metazoa</taxon>
        <taxon>Chordata</taxon>
        <taxon>Tunicata</taxon>
        <taxon>Ascidiacea</taxon>
        <taxon>Phlebobranchia</taxon>
        <taxon>Cionidae</taxon>
        <taxon>Ciona</taxon>
    </lineage>
</organism>
<feature type="compositionally biased region" description="Basic and acidic residues" evidence="8">
    <location>
        <begin position="659"/>
        <end position="677"/>
    </location>
</feature>
<dbReference type="OMA" id="GYFMDVR"/>
<keyword evidence="4 7" id="KW-0853">WD repeat</keyword>
<dbReference type="SMART" id="SM00320">
    <property type="entry name" value="WD40"/>
    <property type="match status" value="4"/>
</dbReference>
<comment type="subcellular location">
    <subcellularLocation>
        <location evidence="1">Nucleus</location>
        <location evidence="1">Nucleolus</location>
    </subcellularLocation>
</comment>
<evidence type="ECO:0000259" key="10">
    <source>
        <dbReference type="Pfam" id="PF23097"/>
    </source>
</evidence>
<proteinExistence type="inferred from homology"/>
<feature type="compositionally biased region" description="Polar residues" evidence="8">
    <location>
        <begin position="637"/>
        <end position="654"/>
    </location>
</feature>
<feature type="domain" description="Nucleolar protein 10-like second" evidence="10">
    <location>
        <begin position="369"/>
        <end position="417"/>
    </location>
</feature>
<dbReference type="HOGENOM" id="CLU_009923_2_0_1"/>
<reference evidence="13" key="1">
    <citation type="submission" date="2003-08" db="EMBL/GenBank/DDBJ databases">
        <authorList>
            <person name="Birren B."/>
            <person name="Nusbaum C."/>
            <person name="Abebe A."/>
            <person name="Abouelleil A."/>
            <person name="Adekoya E."/>
            <person name="Ait-zahra M."/>
            <person name="Allen N."/>
            <person name="Allen T."/>
            <person name="An P."/>
            <person name="Anderson M."/>
            <person name="Anderson S."/>
            <person name="Arachchi H."/>
            <person name="Armbruster J."/>
            <person name="Bachantsang P."/>
            <person name="Baldwin J."/>
            <person name="Barry A."/>
            <person name="Bayul T."/>
            <person name="Blitshsteyn B."/>
            <person name="Bloom T."/>
            <person name="Blye J."/>
            <person name="Boguslavskiy L."/>
            <person name="Borowsky M."/>
            <person name="Boukhgalter B."/>
            <person name="Brunache A."/>
            <person name="Butler J."/>
            <person name="Calixte N."/>
            <person name="Calvo S."/>
            <person name="Camarata J."/>
            <person name="Campo K."/>
            <person name="Chang J."/>
            <person name="Cheshatsang Y."/>
            <person name="Citroen M."/>
            <person name="Collymore A."/>
            <person name="Considine T."/>
            <person name="Cook A."/>
            <person name="Cooke P."/>
            <person name="Corum B."/>
            <person name="Cuomo C."/>
            <person name="David R."/>
            <person name="Dawoe T."/>
            <person name="Degray S."/>
            <person name="Dodge S."/>
            <person name="Dooley K."/>
            <person name="Dorje P."/>
            <person name="Dorjee K."/>
            <person name="Dorris L."/>
            <person name="Duffey N."/>
            <person name="Dupes A."/>
            <person name="Elkins T."/>
            <person name="Engels R."/>
            <person name="Erickson J."/>
            <person name="Farina A."/>
            <person name="Faro S."/>
            <person name="Ferreira P."/>
            <person name="Fischer H."/>
            <person name="Fitzgerald M."/>
            <person name="Foley K."/>
            <person name="Gage D."/>
            <person name="Galagan J."/>
            <person name="Gearin G."/>
            <person name="Gnerre S."/>
            <person name="Gnirke A."/>
            <person name="Goyette A."/>
            <person name="Graham J."/>
            <person name="Grandbois E."/>
            <person name="Gyaltsen K."/>
            <person name="Hafez N."/>
            <person name="Hagopian D."/>
            <person name="Hagos B."/>
            <person name="Hall J."/>
            <person name="Hatcher B."/>
            <person name="Heller A."/>
            <person name="Higgins H."/>
            <person name="Honan T."/>
            <person name="Horn A."/>
            <person name="Houde N."/>
            <person name="Hughes L."/>
            <person name="Hulme W."/>
            <person name="Husby E."/>
            <person name="Iliev I."/>
            <person name="Jaffe D."/>
            <person name="Jones C."/>
            <person name="Kamal M."/>
            <person name="Kamat A."/>
            <person name="Kamvysselis M."/>
            <person name="Karlsson E."/>
            <person name="Kells C."/>
            <person name="Kieu A."/>
            <person name="Kisner P."/>
            <person name="Kodira C."/>
            <person name="Kulbokas E."/>
            <person name="Labutti K."/>
            <person name="Lama D."/>
            <person name="Landers T."/>
            <person name="Leger J."/>
            <person name="Levine S."/>
            <person name="Lewis D."/>
            <person name="Lewis T."/>
            <person name="Lindblad-toh K."/>
            <person name="Liu X."/>
            <person name="Lokyitsang T."/>
            <person name="Lokyitsang Y."/>
            <person name="Lucien O."/>
            <person name="Lui A."/>
            <person name="Ma L.J."/>
            <person name="Mabbitt R."/>
            <person name="Macdonald J."/>
            <person name="Maclean C."/>
            <person name="Major J."/>
            <person name="Manning J."/>
            <person name="Marabella R."/>
            <person name="Maru K."/>
            <person name="Matthews C."/>
            <person name="Mauceli E."/>
            <person name="Mccarthy M."/>
            <person name="Mcdonough S."/>
            <person name="Mcghee T."/>
            <person name="Meldrim J."/>
            <person name="Meneus L."/>
            <person name="Mesirov J."/>
            <person name="Mihalev A."/>
            <person name="Mihova T."/>
            <person name="Mikkelsen T."/>
            <person name="Mlenga V."/>
            <person name="Moru K."/>
            <person name="Mozes J."/>
            <person name="Mulrain L."/>
            <person name="Munson G."/>
            <person name="Naylor J."/>
            <person name="Newes C."/>
            <person name="Nguyen C."/>
            <person name="Nguyen N."/>
            <person name="Nguyen T."/>
            <person name="Nicol R."/>
            <person name="Nielsen C."/>
            <person name="Nizzari M."/>
            <person name="Norbu C."/>
            <person name="Norbu N."/>
            <person name="O'donnell P."/>
            <person name="Okoawo O."/>
            <person name="O'leary S."/>
            <person name="Omotosho B."/>
            <person name="O'neill K."/>
            <person name="Osman S."/>
            <person name="Parker S."/>
            <person name="Perrin D."/>
            <person name="Phunkhang P."/>
            <person name="Piqani B."/>
            <person name="Purcell S."/>
            <person name="Rachupka T."/>
            <person name="Ramasamy U."/>
            <person name="Rameau R."/>
            <person name="Ray V."/>
            <person name="Raymond C."/>
            <person name="Retta R."/>
            <person name="Richardson S."/>
            <person name="Rise C."/>
            <person name="Rodriguez J."/>
            <person name="Rogers J."/>
            <person name="Rogov P."/>
            <person name="Rutman M."/>
            <person name="Schupbach R."/>
            <person name="Seaman C."/>
            <person name="Settipalli S."/>
            <person name="Sharpe T."/>
            <person name="Sheridan J."/>
            <person name="Sherpa N."/>
            <person name="Shi J."/>
            <person name="Smirnov S."/>
            <person name="Smith C."/>
            <person name="Sougnez C."/>
            <person name="Spencer B."/>
            <person name="Stalker J."/>
            <person name="Stange-thomann N."/>
            <person name="Stavropoulos S."/>
            <person name="Stetson K."/>
            <person name="Stone C."/>
            <person name="Stone S."/>
            <person name="Stubbs M."/>
            <person name="Talamas J."/>
            <person name="Tchuinga P."/>
            <person name="Tenzing P."/>
            <person name="Tesfaye S."/>
            <person name="Theodore J."/>
            <person name="Thoulutsang Y."/>
            <person name="Topham K."/>
            <person name="Towey S."/>
            <person name="Tsamla T."/>
            <person name="Tsomo N."/>
            <person name="Vallee D."/>
            <person name="Vassiliev H."/>
            <person name="Venkataraman V."/>
            <person name="Vinson J."/>
            <person name="Vo A."/>
            <person name="Wade C."/>
            <person name="Wang S."/>
            <person name="Wangchuk T."/>
            <person name="Wangdi T."/>
            <person name="Whittaker C."/>
            <person name="Wilkinson J."/>
            <person name="Wu Y."/>
            <person name="Wyman D."/>
            <person name="Yadav S."/>
            <person name="Yang S."/>
            <person name="Yang X."/>
            <person name="Yeager S."/>
            <person name="Yee E."/>
            <person name="Young G."/>
            <person name="Zainoun J."/>
            <person name="Zembeck L."/>
            <person name="Zimmer A."/>
            <person name="Zody M."/>
            <person name="Lander E."/>
        </authorList>
    </citation>
    <scope>NUCLEOTIDE SEQUENCE [LARGE SCALE GENOMIC DNA]</scope>
</reference>
<dbReference type="GO" id="GO:0032040">
    <property type="term" value="C:small-subunit processome"/>
    <property type="evidence" value="ECO:0007669"/>
    <property type="project" value="TreeGrafter"/>
</dbReference>
<dbReference type="FunCoup" id="H2YS54">
    <property type="interactions" value="625"/>
</dbReference>